<protein>
    <submittedName>
        <fullName evidence="2">Uncharacterized protein</fullName>
    </submittedName>
</protein>
<name>A0AAD8J4V6_9APIA</name>
<feature type="region of interest" description="Disordered" evidence="1">
    <location>
        <begin position="46"/>
        <end position="73"/>
    </location>
</feature>
<proteinExistence type="predicted"/>
<feature type="compositionally biased region" description="Basic and acidic residues" evidence="1">
    <location>
        <begin position="63"/>
        <end position="73"/>
    </location>
</feature>
<dbReference type="Proteomes" id="UP001237642">
    <property type="component" value="Unassembled WGS sequence"/>
</dbReference>
<sequence>MGIKGDESKKLQIFPPVFNLLTTSQTDIKSLLDGIFLAIVDKGEKRKRTNGDHSWRGNKGRNRKEDIEDKDDDPKADACNLVNLACNKHSEEVVTLRVELSLRVQFSLLSNVNLRSSSNSSYENIAGAQPAKRVVAQGMQTVRVV</sequence>
<accession>A0AAD8J4V6</accession>
<dbReference type="EMBL" id="JAUIZM010000002">
    <property type="protein sequence ID" value="KAK1397732.1"/>
    <property type="molecule type" value="Genomic_DNA"/>
</dbReference>
<evidence type="ECO:0000256" key="1">
    <source>
        <dbReference type="SAM" id="MobiDB-lite"/>
    </source>
</evidence>
<comment type="caution">
    <text evidence="2">The sequence shown here is derived from an EMBL/GenBank/DDBJ whole genome shotgun (WGS) entry which is preliminary data.</text>
</comment>
<keyword evidence="3" id="KW-1185">Reference proteome</keyword>
<dbReference type="AlphaFoldDB" id="A0AAD8J4V6"/>
<evidence type="ECO:0000313" key="2">
    <source>
        <dbReference type="EMBL" id="KAK1397732.1"/>
    </source>
</evidence>
<reference evidence="2" key="2">
    <citation type="submission" date="2023-05" db="EMBL/GenBank/DDBJ databases">
        <authorList>
            <person name="Schelkunov M.I."/>
        </authorList>
    </citation>
    <scope>NUCLEOTIDE SEQUENCE</scope>
    <source>
        <strain evidence="2">Hsosn_3</strain>
        <tissue evidence="2">Leaf</tissue>
    </source>
</reference>
<organism evidence="2 3">
    <name type="scientific">Heracleum sosnowskyi</name>
    <dbReference type="NCBI Taxonomy" id="360622"/>
    <lineage>
        <taxon>Eukaryota</taxon>
        <taxon>Viridiplantae</taxon>
        <taxon>Streptophyta</taxon>
        <taxon>Embryophyta</taxon>
        <taxon>Tracheophyta</taxon>
        <taxon>Spermatophyta</taxon>
        <taxon>Magnoliopsida</taxon>
        <taxon>eudicotyledons</taxon>
        <taxon>Gunneridae</taxon>
        <taxon>Pentapetalae</taxon>
        <taxon>asterids</taxon>
        <taxon>campanulids</taxon>
        <taxon>Apiales</taxon>
        <taxon>Apiaceae</taxon>
        <taxon>Apioideae</taxon>
        <taxon>apioid superclade</taxon>
        <taxon>Tordylieae</taxon>
        <taxon>Tordyliinae</taxon>
        <taxon>Heracleum</taxon>
    </lineage>
</organism>
<gene>
    <name evidence="2" type="ORF">POM88_007595</name>
</gene>
<evidence type="ECO:0000313" key="3">
    <source>
        <dbReference type="Proteomes" id="UP001237642"/>
    </source>
</evidence>
<feature type="compositionally biased region" description="Basic and acidic residues" evidence="1">
    <location>
        <begin position="46"/>
        <end position="55"/>
    </location>
</feature>
<reference evidence="2" key="1">
    <citation type="submission" date="2023-02" db="EMBL/GenBank/DDBJ databases">
        <title>Genome of toxic invasive species Heracleum sosnowskyi carries increased number of genes despite the absence of recent whole-genome duplications.</title>
        <authorList>
            <person name="Schelkunov M."/>
            <person name="Shtratnikova V."/>
            <person name="Makarenko M."/>
            <person name="Klepikova A."/>
            <person name="Omelchenko D."/>
            <person name="Novikova G."/>
            <person name="Obukhova E."/>
            <person name="Bogdanov V."/>
            <person name="Penin A."/>
            <person name="Logacheva M."/>
        </authorList>
    </citation>
    <scope>NUCLEOTIDE SEQUENCE</scope>
    <source>
        <strain evidence="2">Hsosn_3</strain>
        <tissue evidence="2">Leaf</tissue>
    </source>
</reference>